<evidence type="ECO:0000313" key="10">
    <source>
        <dbReference type="EMBL" id="EPS34527.1"/>
    </source>
</evidence>
<keyword evidence="11" id="KW-1185">Reference proteome</keyword>
<dbReference type="Gene3D" id="3.30.70.3290">
    <property type="match status" value="1"/>
</dbReference>
<dbReference type="InterPro" id="IPR016036">
    <property type="entry name" value="Malonyl_transacylase_ACP-bd"/>
</dbReference>
<dbReference type="GO" id="GO:0030639">
    <property type="term" value="P:polyketide biosynthetic process"/>
    <property type="evidence" value="ECO:0007669"/>
    <property type="project" value="UniProtKB-ARBA"/>
</dbReference>
<organism evidence="10 11">
    <name type="scientific">Penicillium oxalicum (strain 114-2 / CGMCC 5302)</name>
    <name type="common">Penicillium decumbens</name>
    <dbReference type="NCBI Taxonomy" id="933388"/>
    <lineage>
        <taxon>Eukaryota</taxon>
        <taxon>Fungi</taxon>
        <taxon>Dikarya</taxon>
        <taxon>Ascomycota</taxon>
        <taxon>Pezizomycotina</taxon>
        <taxon>Eurotiomycetes</taxon>
        <taxon>Eurotiomycetidae</taxon>
        <taxon>Eurotiales</taxon>
        <taxon>Aspergillaceae</taxon>
        <taxon>Penicillium</taxon>
    </lineage>
</organism>
<dbReference type="InterPro" id="IPR014043">
    <property type="entry name" value="Acyl_transferase_dom"/>
</dbReference>
<dbReference type="Pfam" id="PF00109">
    <property type="entry name" value="ketoacyl-synt"/>
    <property type="match status" value="1"/>
</dbReference>
<keyword evidence="3" id="KW-0808">Transferase</keyword>
<keyword evidence="2" id="KW-0597">Phosphoprotein</keyword>
<dbReference type="InterPro" id="IPR016039">
    <property type="entry name" value="Thiolase-like"/>
</dbReference>
<feature type="region of interest" description="Disordered" evidence="6">
    <location>
        <begin position="2061"/>
        <end position="2081"/>
    </location>
</feature>
<dbReference type="Pfam" id="PF00698">
    <property type="entry name" value="Acyl_transf_1"/>
    <property type="match status" value="1"/>
</dbReference>
<dbReference type="GO" id="GO:0004315">
    <property type="term" value="F:3-oxoacyl-[acyl-carrier-protein] synthase activity"/>
    <property type="evidence" value="ECO:0007669"/>
    <property type="project" value="InterPro"/>
</dbReference>
<dbReference type="InterPro" id="IPR020841">
    <property type="entry name" value="PKS_Beta-ketoAc_synthase_dom"/>
</dbReference>
<dbReference type="OrthoDB" id="329835at2759"/>
<dbReference type="Pfam" id="PF00550">
    <property type="entry name" value="PP-binding"/>
    <property type="match status" value="2"/>
</dbReference>
<proteinExistence type="predicted"/>
<gene>
    <name evidence="10" type="ORF">PDE_09491</name>
</gene>
<evidence type="ECO:0000256" key="5">
    <source>
        <dbReference type="PROSITE-ProRule" id="PRU01363"/>
    </source>
</evidence>
<dbReference type="SUPFAM" id="SSF53901">
    <property type="entry name" value="Thiolase-like"/>
    <property type="match status" value="1"/>
</dbReference>
<evidence type="ECO:0000256" key="3">
    <source>
        <dbReference type="ARBA" id="ARBA00022679"/>
    </source>
</evidence>
<dbReference type="InterPro" id="IPR050091">
    <property type="entry name" value="PKS_NRPS_Biosynth_Enz"/>
</dbReference>
<feature type="domain" description="PKS/mFAS DH" evidence="9">
    <location>
        <begin position="1293"/>
        <end position="1597"/>
    </location>
</feature>
<dbReference type="GO" id="GO:0031177">
    <property type="term" value="F:phosphopantetheine binding"/>
    <property type="evidence" value="ECO:0007669"/>
    <property type="project" value="InterPro"/>
</dbReference>
<keyword evidence="4" id="KW-0677">Repeat</keyword>
<evidence type="ECO:0000256" key="1">
    <source>
        <dbReference type="ARBA" id="ARBA00022450"/>
    </source>
</evidence>
<evidence type="ECO:0000313" key="11">
    <source>
        <dbReference type="Proteomes" id="UP000019376"/>
    </source>
</evidence>
<dbReference type="InterPro" id="IPR001227">
    <property type="entry name" value="Ac_transferase_dom_sf"/>
</dbReference>
<dbReference type="InterPro" id="IPR014031">
    <property type="entry name" value="Ketoacyl_synth_C"/>
</dbReference>
<feature type="domain" description="Carrier" evidence="7">
    <location>
        <begin position="1643"/>
        <end position="1720"/>
    </location>
</feature>
<feature type="compositionally biased region" description="Basic and acidic residues" evidence="6">
    <location>
        <begin position="2066"/>
        <end position="2081"/>
    </location>
</feature>
<dbReference type="InterPro" id="IPR009081">
    <property type="entry name" value="PP-bd_ACP"/>
</dbReference>
<dbReference type="Gene3D" id="3.10.129.110">
    <property type="entry name" value="Polyketide synthase dehydratase"/>
    <property type="match status" value="1"/>
</dbReference>
<dbReference type="Gene3D" id="3.40.366.10">
    <property type="entry name" value="Malonyl-Coenzyme A Acyl Carrier Protein, domain 2"/>
    <property type="match status" value="3"/>
</dbReference>
<evidence type="ECO:0000256" key="2">
    <source>
        <dbReference type="ARBA" id="ARBA00022553"/>
    </source>
</evidence>
<dbReference type="FunFam" id="3.10.129.110:FF:000001">
    <property type="entry name" value="Sterigmatocystin biosynthesis polyketide synthase"/>
    <property type="match status" value="1"/>
</dbReference>
<evidence type="ECO:0000259" key="7">
    <source>
        <dbReference type="PROSITE" id="PS50075"/>
    </source>
</evidence>
<evidence type="ECO:0000259" key="9">
    <source>
        <dbReference type="PROSITE" id="PS52019"/>
    </source>
</evidence>
<dbReference type="SUPFAM" id="SSF52151">
    <property type="entry name" value="FabD/lysophospholipase-like"/>
    <property type="match status" value="1"/>
</dbReference>
<dbReference type="Pfam" id="PF16073">
    <property type="entry name" value="SAT"/>
    <property type="match status" value="1"/>
</dbReference>
<dbReference type="InterPro" id="IPR030918">
    <property type="entry name" value="PT_fungal_PKS"/>
</dbReference>
<dbReference type="Gene3D" id="1.10.1200.10">
    <property type="entry name" value="ACP-like"/>
    <property type="match status" value="2"/>
</dbReference>
<dbReference type="PROSITE" id="PS00606">
    <property type="entry name" value="KS3_1"/>
    <property type="match status" value="1"/>
</dbReference>
<feature type="region of interest" description="N-terminal hotdog fold" evidence="5">
    <location>
        <begin position="1293"/>
        <end position="1424"/>
    </location>
</feature>
<dbReference type="InterPro" id="IPR016035">
    <property type="entry name" value="Acyl_Trfase/lysoPLipase"/>
</dbReference>
<feature type="compositionally biased region" description="Polar residues" evidence="6">
    <location>
        <begin position="1752"/>
        <end position="1763"/>
    </location>
</feature>
<feature type="domain" description="Ketosynthase family 3 (KS3)" evidence="8">
    <location>
        <begin position="373"/>
        <end position="804"/>
    </location>
</feature>
<dbReference type="HOGENOM" id="CLU_000022_6_0_1"/>
<dbReference type="FunFam" id="1.10.1200.10:FF:000011">
    <property type="entry name" value="Sterigmatocystin biosynthesis polyketide synthase"/>
    <property type="match status" value="2"/>
</dbReference>
<dbReference type="Pfam" id="PF22621">
    <property type="entry name" value="CurL-like_PKS_C"/>
    <property type="match status" value="1"/>
</dbReference>
<dbReference type="Gene3D" id="3.40.50.1820">
    <property type="entry name" value="alpha/beta hydrolase"/>
    <property type="match status" value="1"/>
</dbReference>
<dbReference type="PANTHER" id="PTHR43775:SF45">
    <property type="entry name" value="CONIDIAL PIGMENT POLYKETIDE SYNTHASE ALB1"/>
    <property type="match status" value="1"/>
</dbReference>
<dbReference type="InterPro" id="IPR018201">
    <property type="entry name" value="Ketoacyl_synth_AS"/>
</dbReference>
<dbReference type="SMART" id="SM00825">
    <property type="entry name" value="PKS_KS"/>
    <property type="match status" value="1"/>
</dbReference>
<dbReference type="GO" id="GO:0017000">
    <property type="term" value="P:antibiotic biosynthetic process"/>
    <property type="evidence" value="ECO:0007669"/>
    <property type="project" value="UniProtKB-ARBA"/>
</dbReference>
<dbReference type="FunFam" id="3.40.47.10:FF:000031">
    <property type="entry name" value="Sterigmatocystin biosynthesis polyketide synthase"/>
    <property type="match status" value="1"/>
</dbReference>
<dbReference type="eggNOG" id="KOG1202">
    <property type="taxonomic scope" value="Eukaryota"/>
</dbReference>
<dbReference type="NCBIfam" id="TIGR04532">
    <property type="entry name" value="PT_fungal_PKS"/>
    <property type="match status" value="1"/>
</dbReference>
<dbReference type="Proteomes" id="UP000019376">
    <property type="component" value="Unassembled WGS sequence"/>
</dbReference>
<dbReference type="PROSITE" id="PS52004">
    <property type="entry name" value="KS3_2"/>
    <property type="match status" value="1"/>
</dbReference>
<dbReference type="InterPro" id="IPR049900">
    <property type="entry name" value="PKS_mFAS_DH"/>
</dbReference>
<dbReference type="SMART" id="SM00823">
    <property type="entry name" value="PKS_PP"/>
    <property type="match status" value="2"/>
</dbReference>
<dbReference type="SUPFAM" id="SSF53474">
    <property type="entry name" value="alpha/beta-Hydrolases"/>
    <property type="match status" value="1"/>
</dbReference>
<dbReference type="FunFam" id="3.40.366.10:FF:000002">
    <property type="entry name" value="Probable polyketide synthase 2"/>
    <property type="match status" value="1"/>
</dbReference>
<dbReference type="CDD" id="cd00833">
    <property type="entry name" value="PKS"/>
    <property type="match status" value="1"/>
</dbReference>
<reference evidence="10 11" key="1">
    <citation type="journal article" date="2013" name="PLoS ONE">
        <title>Genomic and secretomic analyses reveal unique features of the lignocellulolytic enzyme system of Penicillium decumbens.</title>
        <authorList>
            <person name="Liu G."/>
            <person name="Zhang L."/>
            <person name="Wei X."/>
            <person name="Zou G."/>
            <person name="Qin Y."/>
            <person name="Ma L."/>
            <person name="Li J."/>
            <person name="Zheng H."/>
            <person name="Wang S."/>
            <person name="Wang C."/>
            <person name="Xun L."/>
            <person name="Zhao G.-P."/>
            <person name="Zhou Z."/>
            <person name="Qu Y."/>
        </authorList>
    </citation>
    <scope>NUCLEOTIDE SEQUENCE [LARGE SCALE GENOMIC DNA]</scope>
    <source>
        <strain evidence="11">114-2 / CGMCC 5302</strain>
    </source>
</reference>
<keyword evidence="1" id="KW-0596">Phosphopantetheine</keyword>
<dbReference type="InterPro" id="IPR006162">
    <property type="entry name" value="Ppantetheine_attach_site"/>
</dbReference>
<accession>S8BHA8</accession>
<dbReference type="PANTHER" id="PTHR43775">
    <property type="entry name" value="FATTY ACID SYNTHASE"/>
    <property type="match status" value="1"/>
</dbReference>
<dbReference type="InterPro" id="IPR036736">
    <property type="entry name" value="ACP-like_sf"/>
</dbReference>
<feature type="region of interest" description="Disordered" evidence="6">
    <location>
        <begin position="1721"/>
        <end position="1763"/>
    </location>
</feature>
<feature type="region of interest" description="C-terminal hotdog fold" evidence="5">
    <location>
        <begin position="1452"/>
        <end position="1597"/>
    </location>
</feature>
<dbReference type="SUPFAM" id="SSF47336">
    <property type="entry name" value="ACP-like"/>
    <property type="match status" value="2"/>
</dbReference>
<feature type="active site" description="Proton acceptor; for dehydratase activity" evidence="5">
    <location>
        <position position="1325"/>
    </location>
</feature>
<dbReference type="InterPro" id="IPR020806">
    <property type="entry name" value="PKS_PP-bd"/>
</dbReference>
<feature type="compositionally biased region" description="Low complexity" evidence="6">
    <location>
        <begin position="1721"/>
        <end position="1751"/>
    </location>
</feature>
<dbReference type="InterPro" id="IPR032088">
    <property type="entry name" value="SAT"/>
</dbReference>
<evidence type="ECO:0000256" key="4">
    <source>
        <dbReference type="ARBA" id="ARBA00022737"/>
    </source>
</evidence>
<sequence length="2141" mass="234311">MESPSRVYLFGDQTADFDSGLRRLLQAKNDTLVISFFQKCHHAIRKEISALAPSQRQVFPRFTSLVDLLARYREFGPNPALEGALTTIYQLGCFIHYHGDLGHEYPSKSNSIILGICTGQLASAAVSSSKTVGELIPVAVETAVLALRLGSCVIKVRELVEENNASQSWSVLTSGIRQEDADQLINEFSSANSLPTASKPWISAVSPNSLTISAAPSVLAKFIETSLPKESKPSRAPIHGPYHAPHLYDARDVERIMESWPADKFSKYTPQIPLLSCETGDHLVANTLTDALKQSLRQIIMRQLCWDKVIDSCAKILKQVTSECVLCPVSSTATQSLYNSLKKAGIVNLEVVGNIGDVKKDTERVNSSGRSDQSKIAIIGLSGRFPEAQDTEAFWDLLYKGLDVHREVPPDRWDVEAHVDMEGNKRNTSKVQYGCWIREPGLFDPRFFNMSPREALQADPAQRLALLTAYEAFEMAGFIPDSTPSTQKNRVGVFYGMTSDDYREINSGQDIDTYFIPGGNRAFTPGRINYYFKFSGPSVSVDTACSSSLAAIHVACNSLWRNECDSAVAGGVNILTNPDNHAGLDRGHFLSRTGNCTTFDDGADGYCRADGIGSVVLKRLEDAQADNDPIYGVIAGAYTNHSAEAVSITRPHAGAQAFIFDKLLNENDYDPKEVSYIEMHGTGTQAGDAVEMTSVLDVFAPDYRRGPSQSLHLGSAKSNIGHGESASGVCALLKVLMMMRKNTIPPHCGIKTKINHNFPTDLAQRNVHIALKPTPWNRPEGGKRKTFVNNFSAAGGNTALLMEDGPLHQRTGTDPRTFHTIAVSARSQSALKNNISALVQYIDKKKGMFNFNESSLLGDLAYTTTARRIHHNFRVAATGASLEEIRDSLNSSANRETLSPVPSVAPGIGFIFTGQGAQYAGMGKDLFHHNKQFRDNVEHLDRIALSHGFPSIMPLIDGSVPVEELSPVVTQLGTTCLQMALTKLWISLGVTPSFVLGHSLGEYAALNAAGILTNSDTIFLAGRRAQLLTEQCKVGTHAMLAVKSSVAQVKQFLDDGAAEIACINAPSETVISGAVGKIEQLAEKLTNEGFKATKLKVPFAFHSAQVEPILESLAEIAQGVIFRKPTIPYVSALLGNVIDESNAHMLEASYLTRHCRETVNFLGALEATRHASLMNDKSLWVEIGSHPVCSGMVKSTFGPQAATIPSLRRQEDTWKVFSNSLSALYTSGIELQWKEYHQDFSTTHEVLDLPSYKWDLKNYWIPYRNNFCLTKGAPVELKAEVAPMTTFISTAAQRVLETTSDANSASVLIENDIADPELNRVIQGHKVNGAALCPSSLYADIAQTLAEFLVDKYKPEWKDRGFDVCDVVVPKPLIAKGGKQLFRVSATATWAEESAKMQIWSVTPEGKKILDHASCTIKFFDTAAAATEWKRSAYLIKRSIEHLKQSTESGQAHRMKRGMVYKLFSTLVEYDENYKSIQEVILDSEQHEATALVKLQASPGNFHRNPFWIDSFGHLSGFIMNASDATDSKNTVYVNHGWESMRCLKKFDPNVTYRTYVRMQPWQNAIFAGDVYVFDGDDIVAVYGGVQFQALSRKILDTALPPAGGSAAKPVSAAAAKARPAPIDVKKSRAPEAKNLQKSSPKSAGSSIISKALNILAEEVGLSTSEMTDDLNFADYGVDSLLSLTVTGRYREEIGLDLDSSVFVDQPTIKDFKQMLARIGPADSSSDGSISDAGISSSDSSTDISTPNSSGLPTPSNEKTVTLEQNDTMKEIRAILAEEIGVEPEELRGDANLGEMGLDSLMSLTVLGKIRETLDMELSGEFFIENQTLDEVEIALDLKPKSPTPQMLKLPEQIDMIAAAPSRTLIQHPPATSILLQGNPKTATQKLFLFPDGSGSATSYATIPGISPDVCVYGLNCPYMRTPEKLNFPLQELTFPYVAEIRRRQPTGPYNFGGWSAGGICAYDAARHLIFEEGERVERLLLLDSPFPIGLEKLPRRLYRFFDSIGLFGEGKAPPPKWLLPHFLAFIDSLDAYKASPFPFNDDKQAEKIPKTFMVWAKDGVCNKPSDPRPEPAEDGSPDPREMQWLLNNRTDLGPNGWDTLVGPKNVGGITVMEEANHFTMTQGAKAKELAAFIASAMSSC</sequence>
<dbReference type="PhylomeDB" id="S8BHA8"/>
<feature type="active site" description="Proton donor; for dehydratase activity" evidence="5">
    <location>
        <position position="1510"/>
    </location>
</feature>
<protein>
    <submittedName>
        <fullName evidence="10">Uncharacterized protein</fullName>
    </submittedName>
</protein>
<name>S8BHA8_PENO1</name>
<evidence type="ECO:0000259" key="8">
    <source>
        <dbReference type="PROSITE" id="PS52004"/>
    </source>
</evidence>
<dbReference type="STRING" id="933388.S8BHA8"/>
<dbReference type="Pfam" id="PF02801">
    <property type="entry name" value="Ketoacyl-synt_C"/>
    <property type="match status" value="1"/>
</dbReference>
<dbReference type="InterPro" id="IPR029058">
    <property type="entry name" value="AB_hydrolase_fold"/>
</dbReference>
<dbReference type="PROSITE" id="PS50075">
    <property type="entry name" value="CARRIER"/>
    <property type="match status" value="2"/>
</dbReference>
<dbReference type="Pfam" id="PF00975">
    <property type="entry name" value="Thioesterase"/>
    <property type="match status" value="1"/>
</dbReference>
<dbReference type="InterPro" id="IPR014030">
    <property type="entry name" value="Ketoacyl_synth_N"/>
</dbReference>
<dbReference type="GO" id="GO:0006633">
    <property type="term" value="P:fatty acid biosynthetic process"/>
    <property type="evidence" value="ECO:0007669"/>
    <property type="project" value="InterPro"/>
</dbReference>
<dbReference type="EMBL" id="KB644415">
    <property type="protein sequence ID" value="EPS34527.1"/>
    <property type="molecule type" value="Genomic_DNA"/>
</dbReference>
<dbReference type="GO" id="GO:0004312">
    <property type="term" value="F:fatty acid synthase activity"/>
    <property type="evidence" value="ECO:0007669"/>
    <property type="project" value="TreeGrafter"/>
</dbReference>
<dbReference type="InterPro" id="IPR001031">
    <property type="entry name" value="Thioesterase"/>
</dbReference>
<dbReference type="SMART" id="SM00827">
    <property type="entry name" value="PKS_AT"/>
    <property type="match status" value="1"/>
</dbReference>
<dbReference type="PROSITE" id="PS52019">
    <property type="entry name" value="PKS_MFAS_DH"/>
    <property type="match status" value="1"/>
</dbReference>
<dbReference type="SUPFAM" id="SSF55048">
    <property type="entry name" value="Probable ACP-binding domain of malonyl-CoA ACP transacylase"/>
    <property type="match status" value="1"/>
</dbReference>
<dbReference type="FunFam" id="3.40.50.1820:FF:000116">
    <property type="entry name" value="Sterigmatocystin biosynthesis polyketide synthase"/>
    <property type="match status" value="1"/>
</dbReference>
<evidence type="ECO:0000256" key="6">
    <source>
        <dbReference type="SAM" id="MobiDB-lite"/>
    </source>
</evidence>
<feature type="domain" description="Carrier" evidence="7">
    <location>
        <begin position="1763"/>
        <end position="1840"/>
    </location>
</feature>
<dbReference type="PROSITE" id="PS00012">
    <property type="entry name" value="PHOSPHOPANTETHEINE"/>
    <property type="match status" value="1"/>
</dbReference>
<dbReference type="InterPro" id="IPR042104">
    <property type="entry name" value="PKS_dehydratase_sf"/>
</dbReference>
<dbReference type="Gene3D" id="3.40.47.10">
    <property type="match status" value="1"/>
</dbReference>